<reference evidence="3 4" key="1">
    <citation type="submission" date="2024-01" db="EMBL/GenBank/DDBJ databases">
        <title>Genome assemblies of Stephania.</title>
        <authorList>
            <person name="Yang L."/>
        </authorList>
    </citation>
    <scope>NUCLEOTIDE SEQUENCE [LARGE SCALE GENOMIC DNA]</scope>
    <source>
        <strain evidence="3">JXDWG</strain>
        <tissue evidence="3">Leaf</tissue>
    </source>
</reference>
<dbReference type="GO" id="GO:0004309">
    <property type="term" value="F:exopolyphosphatase activity"/>
    <property type="evidence" value="ECO:0007669"/>
    <property type="project" value="TreeGrafter"/>
</dbReference>
<sequence length="583" mass="65178">MRPLSGSISDKGKESFVRKRDDPYFDGMRRVDPDFITQGPTFLSQGTFGDRNSAASSSICDDSSHKQIPVEPSEHVSDQRSKQSVSSVHLLETYERTLPGRLSKFVGAPLFSFPTMPSDSESNMDEPCSMLEDSMPRDFEADDEFYSITVVAKPIVEKRYSMNQRKSDLSKVPLPQSAASFYCGHSPQIEIIESCESIVKLNCYLATRRDDIRAGVPGMYLHAVIGPEAIDVGSATLTIIYAFYLNGLLKNSQLCTVPVINMKRAELDRHAELKWLLESCQIDLSSLIFIDEIDLSYYFQYGSLKLVLLNDQKLSHQQEALKEAVVEIFNCKQGSFVYPWVETFTISQDCSGSTLVAEKISMVSPEILAGKGFSRLLLAAILLDTGNLKNPQCTTKDKYMATLLINGAGCFGLNGLFQILRYKMHDVSELKVGDVLRKDFKKWTRAGKADKSGSRLVVSHIGMSSIGISVAQLLSHNDSAPKEVILFQQSERLRLLLIISGYYDSNKNFKREILVSAESLELVNNLLCFLNTNASQLRLKVLHQSGLRDEMRAFEVDNMITSRKTIERLMEEFSGTSKSAKPS</sequence>
<dbReference type="Gene3D" id="3.10.310.20">
    <property type="entry name" value="DHHA2 domain"/>
    <property type="match status" value="1"/>
</dbReference>
<feature type="domain" description="DHHA2" evidence="2">
    <location>
        <begin position="424"/>
        <end position="566"/>
    </location>
</feature>
<dbReference type="InterPro" id="IPR038763">
    <property type="entry name" value="DHH_sf"/>
</dbReference>
<dbReference type="Pfam" id="PF02833">
    <property type="entry name" value="DHHA2"/>
    <property type="match status" value="1"/>
</dbReference>
<evidence type="ECO:0000313" key="3">
    <source>
        <dbReference type="EMBL" id="KAK9094497.1"/>
    </source>
</evidence>
<dbReference type="Gene3D" id="3.90.1640.10">
    <property type="entry name" value="inorganic pyrophosphatase (n-terminal core)"/>
    <property type="match status" value="1"/>
</dbReference>
<feature type="region of interest" description="Disordered" evidence="1">
    <location>
        <begin position="1"/>
        <end position="86"/>
    </location>
</feature>
<proteinExistence type="predicted"/>
<evidence type="ECO:0000256" key="1">
    <source>
        <dbReference type="SAM" id="MobiDB-lite"/>
    </source>
</evidence>
<dbReference type="PANTHER" id="PTHR12112">
    <property type="entry name" value="BNIP - RELATED"/>
    <property type="match status" value="1"/>
</dbReference>
<dbReference type="AlphaFoldDB" id="A0AAP0HRN0"/>
<feature type="compositionally biased region" description="Basic and acidic residues" evidence="1">
    <location>
        <begin position="10"/>
        <end position="33"/>
    </location>
</feature>
<dbReference type="InterPro" id="IPR038222">
    <property type="entry name" value="DHHA2_dom_sf"/>
</dbReference>
<evidence type="ECO:0000313" key="4">
    <source>
        <dbReference type="Proteomes" id="UP001419268"/>
    </source>
</evidence>
<dbReference type="InterPro" id="IPR004097">
    <property type="entry name" value="DHHA2"/>
</dbReference>
<dbReference type="EMBL" id="JBBNAG010000011">
    <property type="protein sequence ID" value="KAK9094497.1"/>
    <property type="molecule type" value="Genomic_DNA"/>
</dbReference>
<gene>
    <name evidence="3" type="ORF">Scep_025966</name>
</gene>
<dbReference type="GO" id="GO:0005737">
    <property type="term" value="C:cytoplasm"/>
    <property type="evidence" value="ECO:0007669"/>
    <property type="project" value="InterPro"/>
</dbReference>
<feature type="compositionally biased region" description="Basic and acidic residues" evidence="1">
    <location>
        <begin position="72"/>
        <end position="81"/>
    </location>
</feature>
<dbReference type="PANTHER" id="PTHR12112:SF52">
    <property type="entry name" value="DHHA2 DOMAIN-CONTAINING PROTEIN"/>
    <property type="match status" value="1"/>
</dbReference>
<organism evidence="3 4">
    <name type="scientific">Stephania cephalantha</name>
    <dbReference type="NCBI Taxonomy" id="152367"/>
    <lineage>
        <taxon>Eukaryota</taxon>
        <taxon>Viridiplantae</taxon>
        <taxon>Streptophyta</taxon>
        <taxon>Embryophyta</taxon>
        <taxon>Tracheophyta</taxon>
        <taxon>Spermatophyta</taxon>
        <taxon>Magnoliopsida</taxon>
        <taxon>Ranunculales</taxon>
        <taxon>Menispermaceae</taxon>
        <taxon>Menispermoideae</taxon>
        <taxon>Cissampelideae</taxon>
        <taxon>Stephania</taxon>
    </lineage>
</organism>
<keyword evidence="4" id="KW-1185">Reference proteome</keyword>
<protein>
    <recommendedName>
        <fullName evidence="2">DHHA2 domain-containing protein</fullName>
    </recommendedName>
</protein>
<accession>A0AAP0HRN0</accession>
<dbReference type="SUPFAM" id="SSF64182">
    <property type="entry name" value="DHH phosphoesterases"/>
    <property type="match status" value="1"/>
</dbReference>
<feature type="compositionally biased region" description="Polar residues" evidence="1">
    <location>
        <begin position="38"/>
        <end position="47"/>
    </location>
</feature>
<comment type="caution">
    <text evidence="3">The sequence shown here is derived from an EMBL/GenBank/DDBJ whole genome shotgun (WGS) entry which is preliminary data.</text>
</comment>
<name>A0AAP0HRN0_9MAGN</name>
<evidence type="ECO:0000259" key="2">
    <source>
        <dbReference type="Pfam" id="PF02833"/>
    </source>
</evidence>
<dbReference type="Proteomes" id="UP001419268">
    <property type="component" value="Unassembled WGS sequence"/>
</dbReference>